<sequence>GDSFAAVTYQNSQVSKTQFERIMGYIESGKADGATIHVGGNRIGSEGYSIQPTIFTKCQPDMKIVCEEIFGPVACVLKFQTIDRASKHGLAASVFTKDIDRGFRVAHALEAGAMWVRLRSLFPINTSRALLMLATSLQESPPPRLSMAKPSVR</sequence>
<evidence type="ECO:0000259" key="2">
    <source>
        <dbReference type="Pfam" id="PF00171"/>
    </source>
</evidence>
<dbReference type="EMBL" id="KN839988">
    <property type="protein sequence ID" value="KIJ58103.1"/>
    <property type="molecule type" value="Genomic_DNA"/>
</dbReference>
<dbReference type="PANTHER" id="PTHR11699">
    <property type="entry name" value="ALDEHYDE DEHYDROGENASE-RELATED"/>
    <property type="match status" value="1"/>
</dbReference>
<dbReference type="Pfam" id="PF00171">
    <property type="entry name" value="Aldedh"/>
    <property type="match status" value="1"/>
</dbReference>
<keyword evidence="4" id="KW-1185">Reference proteome</keyword>
<dbReference type="SUPFAM" id="SSF53720">
    <property type="entry name" value="ALDH-like"/>
    <property type="match status" value="1"/>
</dbReference>
<reference evidence="3 4" key="1">
    <citation type="submission" date="2014-04" db="EMBL/GenBank/DDBJ databases">
        <title>Evolutionary Origins and Diversification of the Mycorrhizal Mutualists.</title>
        <authorList>
            <consortium name="DOE Joint Genome Institute"/>
            <consortium name="Mycorrhizal Genomics Consortium"/>
            <person name="Kohler A."/>
            <person name="Kuo A."/>
            <person name="Nagy L.G."/>
            <person name="Floudas D."/>
            <person name="Copeland A."/>
            <person name="Barry K.W."/>
            <person name="Cichocki N."/>
            <person name="Veneault-Fourrey C."/>
            <person name="LaButti K."/>
            <person name="Lindquist E.A."/>
            <person name="Lipzen A."/>
            <person name="Lundell T."/>
            <person name="Morin E."/>
            <person name="Murat C."/>
            <person name="Riley R."/>
            <person name="Ohm R."/>
            <person name="Sun H."/>
            <person name="Tunlid A."/>
            <person name="Henrissat B."/>
            <person name="Grigoriev I.V."/>
            <person name="Hibbett D.S."/>
            <person name="Martin F."/>
        </authorList>
    </citation>
    <scope>NUCLEOTIDE SEQUENCE [LARGE SCALE GENOMIC DNA]</scope>
    <source>
        <strain evidence="3 4">MD-312</strain>
    </source>
</reference>
<dbReference type="AlphaFoldDB" id="A0A0C9VXR7"/>
<organism evidence="3 4">
    <name type="scientific">Hydnomerulius pinastri MD-312</name>
    <dbReference type="NCBI Taxonomy" id="994086"/>
    <lineage>
        <taxon>Eukaryota</taxon>
        <taxon>Fungi</taxon>
        <taxon>Dikarya</taxon>
        <taxon>Basidiomycota</taxon>
        <taxon>Agaricomycotina</taxon>
        <taxon>Agaricomycetes</taxon>
        <taxon>Agaricomycetidae</taxon>
        <taxon>Boletales</taxon>
        <taxon>Boletales incertae sedis</taxon>
        <taxon>Leucogyrophana</taxon>
    </lineage>
</organism>
<evidence type="ECO:0000313" key="4">
    <source>
        <dbReference type="Proteomes" id="UP000053820"/>
    </source>
</evidence>
<dbReference type="InterPro" id="IPR016161">
    <property type="entry name" value="Ald_DH/histidinol_DH"/>
</dbReference>
<protein>
    <recommendedName>
        <fullName evidence="2">Aldehyde dehydrogenase domain-containing protein</fullName>
    </recommendedName>
</protein>
<dbReference type="Proteomes" id="UP000053820">
    <property type="component" value="Unassembled WGS sequence"/>
</dbReference>
<evidence type="ECO:0000313" key="3">
    <source>
        <dbReference type="EMBL" id="KIJ58103.1"/>
    </source>
</evidence>
<dbReference type="OrthoDB" id="2643336at2759"/>
<gene>
    <name evidence="3" type="ORF">HYDPIDRAFT_103285</name>
</gene>
<comment type="similarity">
    <text evidence="1">Belongs to the aldehyde dehydrogenase family.</text>
</comment>
<accession>A0A0C9VXR7</accession>
<dbReference type="InterPro" id="IPR015590">
    <property type="entry name" value="Aldehyde_DH_dom"/>
</dbReference>
<feature type="non-terminal residue" evidence="3">
    <location>
        <position position="153"/>
    </location>
</feature>
<dbReference type="GO" id="GO:0016620">
    <property type="term" value="F:oxidoreductase activity, acting on the aldehyde or oxo group of donors, NAD or NADP as acceptor"/>
    <property type="evidence" value="ECO:0007669"/>
    <property type="project" value="InterPro"/>
</dbReference>
<dbReference type="HOGENOM" id="CLU_1717588_0_0_1"/>
<dbReference type="InterPro" id="IPR016163">
    <property type="entry name" value="Ald_DH_C"/>
</dbReference>
<proteinExistence type="inferred from homology"/>
<feature type="non-terminal residue" evidence="3">
    <location>
        <position position="1"/>
    </location>
</feature>
<name>A0A0C9VXR7_9AGAM</name>
<feature type="domain" description="Aldehyde dehydrogenase" evidence="2">
    <location>
        <begin position="2"/>
        <end position="117"/>
    </location>
</feature>
<dbReference type="Gene3D" id="3.40.309.10">
    <property type="entry name" value="Aldehyde Dehydrogenase, Chain A, domain 2"/>
    <property type="match status" value="1"/>
</dbReference>
<evidence type="ECO:0000256" key="1">
    <source>
        <dbReference type="ARBA" id="ARBA00009986"/>
    </source>
</evidence>